<dbReference type="EMBL" id="PNCK01000194">
    <property type="protein sequence ID" value="TMP36435.1"/>
    <property type="molecule type" value="Genomic_DNA"/>
</dbReference>
<evidence type="ECO:0000313" key="2">
    <source>
        <dbReference type="EMBL" id="TMP36435.1"/>
    </source>
</evidence>
<evidence type="ECO:0000259" key="1">
    <source>
        <dbReference type="Pfam" id="PF21082"/>
    </source>
</evidence>
<gene>
    <name evidence="2" type="ORF">CWB97_22810</name>
</gene>
<dbReference type="SUPFAM" id="SSF82689">
    <property type="entry name" value="Mechanosensitive channel protein MscS (YggB), C-terminal domain"/>
    <property type="match status" value="1"/>
</dbReference>
<reference evidence="3" key="1">
    <citation type="submission" date="2019-06" db="EMBL/GenBank/DDBJ databases">
        <title>Co-occurence of chitin degradation, pigmentation and bioactivity in marine Pseudoalteromonas.</title>
        <authorList>
            <person name="Sonnenschein E.C."/>
            <person name="Bech P.K."/>
        </authorList>
    </citation>
    <scope>NUCLEOTIDE SEQUENCE [LARGE SCALE GENOMIC DNA]</scope>
    <source>
        <strain evidence="3">S2233</strain>
    </source>
</reference>
<organism evidence="2 3">
    <name type="scientific">Pseudoalteromonas citrea</name>
    <dbReference type="NCBI Taxonomy" id="43655"/>
    <lineage>
        <taxon>Bacteria</taxon>
        <taxon>Pseudomonadati</taxon>
        <taxon>Pseudomonadota</taxon>
        <taxon>Gammaproteobacteria</taxon>
        <taxon>Alteromonadales</taxon>
        <taxon>Pseudoalteromonadaceae</taxon>
        <taxon>Pseudoalteromonas</taxon>
    </lineage>
</organism>
<dbReference type="Proteomes" id="UP000305730">
    <property type="component" value="Unassembled WGS sequence"/>
</dbReference>
<proteinExistence type="predicted"/>
<protein>
    <submittedName>
        <fullName evidence="2">Mechanosensitive ion channel protein MscS</fullName>
    </submittedName>
</protein>
<dbReference type="Pfam" id="PF21082">
    <property type="entry name" value="MS_channel_3rd"/>
    <property type="match status" value="1"/>
</dbReference>
<dbReference type="InterPro" id="IPR011066">
    <property type="entry name" value="MscS_channel_C_sf"/>
</dbReference>
<dbReference type="InterPro" id="IPR049278">
    <property type="entry name" value="MS_channel_C"/>
</dbReference>
<dbReference type="Gene3D" id="3.30.70.100">
    <property type="match status" value="1"/>
</dbReference>
<feature type="domain" description="Mechanosensitive ion channel MscS C-terminal" evidence="1">
    <location>
        <begin position="1"/>
        <end position="65"/>
    </location>
</feature>
<feature type="non-terminal residue" evidence="2">
    <location>
        <position position="1"/>
    </location>
</feature>
<accession>A0ABY2W3F3</accession>
<keyword evidence="3" id="KW-1185">Reference proteome</keyword>
<name>A0ABY2W3F3_9GAMM</name>
<evidence type="ECO:0000313" key="3">
    <source>
        <dbReference type="Proteomes" id="UP000305730"/>
    </source>
</evidence>
<comment type="caution">
    <text evidence="2">The sequence shown here is derived from an EMBL/GenBank/DDBJ whole genome shotgun (WGS) entry which is preliminary data.</text>
</comment>
<sequence>IINEILADNDAVADTPQAQVGIEAFGDSAVIISYRYWVPTTQIIEHKLAINGAIYAAIQAANIEIPFPQRVVTLKERPASAD</sequence>